<feature type="region of interest" description="Disordered" evidence="1">
    <location>
        <begin position="1"/>
        <end position="194"/>
    </location>
</feature>
<name>A0A4Q2DWX3_9AGAR</name>
<comment type="caution">
    <text evidence="2">The sequence shown here is derived from an EMBL/GenBank/DDBJ whole genome shotgun (WGS) entry which is preliminary data.</text>
</comment>
<gene>
    <name evidence="2" type="ORF">EST38_g2381</name>
</gene>
<protein>
    <submittedName>
        <fullName evidence="2">Uncharacterized protein</fullName>
    </submittedName>
</protein>
<evidence type="ECO:0000256" key="1">
    <source>
        <dbReference type="SAM" id="MobiDB-lite"/>
    </source>
</evidence>
<evidence type="ECO:0000313" key="2">
    <source>
        <dbReference type="EMBL" id="RXW23475.1"/>
    </source>
</evidence>
<dbReference type="AlphaFoldDB" id="A0A4Q2DWX3"/>
<feature type="compositionally biased region" description="Basic and acidic residues" evidence="1">
    <location>
        <begin position="124"/>
        <end position="140"/>
    </location>
</feature>
<dbReference type="OrthoDB" id="2190159at2759"/>
<organism evidence="2 3">
    <name type="scientific">Candolleomyces aberdarensis</name>
    <dbReference type="NCBI Taxonomy" id="2316362"/>
    <lineage>
        <taxon>Eukaryota</taxon>
        <taxon>Fungi</taxon>
        <taxon>Dikarya</taxon>
        <taxon>Basidiomycota</taxon>
        <taxon>Agaricomycotina</taxon>
        <taxon>Agaricomycetes</taxon>
        <taxon>Agaricomycetidae</taxon>
        <taxon>Agaricales</taxon>
        <taxon>Agaricineae</taxon>
        <taxon>Psathyrellaceae</taxon>
        <taxon>Candolleomyces</taxon>
    </lineage>
</organism>
<dbReference type="Proteomes" id="UP000290288">
    <property type="component" value="Unassembled WGS sequence"/>
</dbReference>
<dbReference type="EMBL" id="SDEE01000041">
    <property type="protein sequence ID" value="RXW23475.1"/>
    <property type="molecule type" value="Genomic_DNA"/>
</dbReference>
<proteinExistence type="predicted"/>
<dbReference type="STRING" id="2316362.A0A4Q2DWX3"/>
<accession>A0A4Q2DWX3</accession>
<sequence>MNADTTSANSVPEDSGKKDQADRAPPPLEEAKHSESLHESEKGNRTMESGDFDTTIVAGDTTLQNASLHVKSKSTDSSASPHIFSIAQGLSGIDQTASDPQPQQHASAQQDVNESYAGDITIIAEEHPTEEGGEGEEAKRPSSSTEDNNSSAAKAPSVSPRSQQQARPPAKNLQLNIKPPSPQPWDLVSPAEDRDENNGRVVKIGLSVPPSVGGYSSGTQNFGAMQSAVGNGRPLVPKSSYYFGPPGPDSAYGTPPVGQIGVHHPREILRIERDYTGGEVIQFAPIYPLELENRAGPLEELYGFMDIFARGGVAGEEMIGVP</sequence>
<evidence type="ECO:0000313" key="3">
    <source>
        <dbReference type="Proteomes" id="UP000290288"/>
    </source>
</evidence>
<feature type="compositionally biased region" description="Basic and acidic residues" evidence="1">
    <location>
        <begin position="29"/>
        <end position="45"/>
    </location>
</feature>
<keyword evidence="3" id="KW-1185">Reference proteome</keyword>
<feature type="compositionally biased region" description="Polar residues" evidence="1">
    <location>
        <begin position="1"/>
        <end position="12"/>
    </location>
</feature>
<feature type="compositionally biased region" description="Polar residues" evidence="1">
    <location>
        <begin position="93"/>
        <end position="113"/>
    </location>
</feature>
<reference evidence="2 3" key="1">
    <citation type="submission" date="2019-01" db="EMBL/GenBank/DDBJ databases">
        <title>Draft genome sequence of Psathyrella aberdarensis IHI B618.</title>
        <authorList>
            <person name="Buettner E."/>
            <person name="Kellner H."/>
        </authorList>
    </citation>
    <scope>NUCLEOTIDE SEQUENCE [LARGE SCALE GENOMIC DNA]</scope>
    <source>
        <strain evidence="2 3">IHI B618</strain>
    </source>
</reference>
<feature type="compositionally biased region" description="Polar residues" evidence="1">
    <location>
        <begin position="141"/>
        <end position="152"/>
    </location>
</feature>